<dbReference type="Proteomes" id="UP000239663">
    <property type="component" value="Unassembled WGS sequence"/>
</dbReference>
<dbReference type="InterPro" id="IPR010652">
    <property type="entry name" value="DUF1232"/>
</dbReference>
<name>A0A2S7MXQ5_9BACI</name>
<dbReference type="GO" id="GO:0012505">
    <property type="term" value="C:endomembrane system"/>
    <property type="evidence" value="ECO:0007669"/>
    <property type="project" value="UniProtKB-SubCell"/>
</dbReference>
<evidence type="ECO:0000256" key="1">
    <source>
        <dbReference type="ARBA" id="ARBA00004127"/>
    </source>
</evidence>
<evidence type="ECO:0000256" key="3">
    <source>
        <dbReference type="ARBA" id="ARBA00022989"/>
    </source>
</evidence>
<protein>
    <recommendedName>
        <fullName evidence="5">DUF1232 domain-containing protein</fullName>
    </recommendedName>
</protein>
<evidence type="ECO:0000256" key="4">
    <source>
        <dbReference type="ARBA" id="ARBA00023136"/>
    </source>
</evidence>
<keyword evidence="2" id="KW-0812">Transmembrane</keyword>
<gene>
    <name evidence="6" type="ORF">CYL18_14095</name>
</gene>
<comment type="subcellular location">
    <subcellularLocation>
        <location evidence="1">Endomembrane system</location>
        <topology evidence="1">Multi-pass membrane protein</topology>
    </subcellularLocation>
</comment>
<dbReference type="OrthoDB" id="9793277at2"/>
<keyword evidence="4" id="KW-0472">Membrane</keyword>
<evidence type="ECO:0000313" key="6">
    <source>
        <dbReference type="EMBL" id="PQD94535.1"/>
    </source>
</evidence>
<evidence type="ECO:0000313" key="7">
    <source>
        <dbReference type="Proteomes" id="UP000239663"/>
    </source>
</evidence>
<feature type="domain" description="DUF1232" evidence="5">
    <location>
        <begin position="9"/>
        <end position="44"/>
    </location>
</feature>
<reference evidence="6 7" key="1">
    <citation type="submission" date="2017-12" db="EMBL/GenBank/DDBJ databases">
        <title>Taxonomic description and draft genome of Pradoshia cofamensis Gen. nov., sp. nov., a thermotolerant bacillale isolated from anterior gut of earthworm Eisenia fetida.</title>
        <authorList>
            <person name="Saha T."/>
            <person name="Chakraborty R."/>
        </authorList>
    </citation>
    <scope>NUCLEOTIDE SEQUENCE [LARGE SCALE GENOMIC DNA]</scope>
    <source>
        <strain evidence="6 7">EAG3</strain>
    </source>
</reference>
<proteinExistence type="predicted"/>
<keyword evidence="3" id="KW-1133">Transmembrane helix</keyword>
<organism evidence="6 7">
    <name type="scientific">Pradoshia eiseniae</name>
    <dbReference type="NCBI Taxonomy" id="2064768"/>
    <lineage>
        <taxon>Bacteria</taxon>
        <taxon>Bacillati</taxon>
        <taxon>Bacillota</taxon>
        <taxon>Bacilli</taxon>
        <taxon>Bacillales</taxon>
        <taxon>Bacillaceae</taxon>
        <taxon>Pradoshia</taxon>
    </lineage>
</organism>
<keyword evidence="7" id="KW-1185">Reference proteome</keyword>
<sequence>MLSKLSKKTKVALLGAGLYVIIPLDLIPDFIVGFGQVDDLGVATYLLKCLYADLKKSKKARIL</sequence>
<comment type="caution">
    <text evidence="6">The sequence shown here is derived from an EMBL/GenBank/DDBJ whole genome shotgun (WGS) entry which is preliminary data.</text>
</comment>
<evidence type="ECO:0000256" key="2">
    <source>
        <dbReference type="ARBA" id="ARBA00022692"/>
    </source>
</evidence>
<accession>A0A2S7MXQ5</accession>
<dbReference type="AlphaFoldDB" id="A0A2S7MXQ5"/>
<dbReference type="EMBL" id="PKOZ01000009">
    <property type="protein sequence ID" value="PQD94535.1"/>
    <property type="molecule type" value="Genomic_DNA"/>
</dbReference>
<evidence type="ECO:0000259" key="5">
    <source>
        <dbReference type="Pfam" id="PF06803"/>
    </source>
</evidence>
<dbReference type="Pfam" id="PF06803">
    <property type="entry name" value="DUF1232"/>
    <property type="match status" value="1"/>
</dbReference>